<dbReference type="EMBL" id="VOGB01000005">
    <property type="protein sequence ID" value="MQM73403.1"/>
    <property type="molecule type" value="Genomic_DNA"/>
</dbReference>
<sequence length="163" mass="18617">MALPMNRFLTAQERDYPTALKEIQAGRKQSHWMWYIFPQIAGLGFSAKSQFYAIADMAEAKAYLEQPVLRAHLIEISEALLKLDTDDARQVMGFPDDLKLRSSMTLFHLTDPSIDVFQQVLDKYYGGEMDQQTIDILGIKQDEDPELEAEQEAAEAQEEKDKA</sequence>
<dbReference type="PIRSF" id="PIRSF008546">
    <property type="entry name" value="UCP008546"/>
    <property type="match status" value="1"/>
</dbReference>
<keyword evidence="2" id="KW-1185">Reference proteome</keyword>
<dbReference type="InterPro" id="IPR036287">
    <property type="entry name" value="Rv1873-like_sf"/>
</dbReference>
<dbReference type="Proteomes" id="UP000473648">
    <property type="component" value="Unassembled WGS sequence"/>
</dbReference>
<dbReference type="Pfam" id="PF08837">
    <property type="entry name" value="DUF1810"/>
    <property type="match status" value="1"/>
</dbReference>
<protein>
    <submittedName>
        <fullName evidence="1">DUF1810 domain-containing protein</fullName>
    </submittedName>
</protein>
<accession>A0A6L5GT99</accession>
<comment type="caution">
    <text evidence="1">The sequence shown here is derived from an EMBL/GenBank/DDBJ whole genome shotgun (WGS) entry which is preliminary data.</text>
</comment>
<proteinExistence type="predicted"/>
<dbReference type="InterPro" id="IPR014937">
    <property type="entry name" value="DUF1810"/>
</dbReference>
<dbReference type="SUPFAM" id="SSF140736">
    <property type="entry name" value="Rv1873-like"/>
    <property type="match status" value="1"/>
</dbReference>
<reference evidence="1" key="1">
    <citation type="journal article" date="2020" name="Appl. Environ. Microbiol.">
        <title>Medium-Chain Fatty Acid Synthesis by 'Candidatus Weimeria bifida' gen. nov., sp. nov., and 'Candidatus Pseudoramibacter fermentans' sp. nov.</title>
        <authorList>
            <person name="Scarborough M.J."/>
            <person name="Myers K.S."/>
            <person name="Donohue T.J."/>
            <person name="Noguera D.R."/>
        </authorList>
    </citation>
    <scope>NUCLEOTIDE SEQUENCE</scope>
    <source>
        <strain evidence="1">EUB1.1</strain>
    </source>
</reference>
<evidence type="ECO:0000313" key="2">
    <source>
        <dbReference type="Proteomes" id="UP000473648"/>
    </source>
</evidence>
<dbReference type="Gene3D" id="1.25.40.380">
    <property type="entry name" value="Protein of unknown function DUF1810"/>
    <property type="match status" value="1"/>
</dbReference>
<name>A0A6L5GT99_9FIRM</name>
<dbReference type="AlphaFoldDB" id="A0A6L5GT99"/>
<evidence type="ECO:0000313" key="1">
    <source>
        <dbReference type="EMBL" id="MQM73403.1"/>
    </source>
</evidence>
<gene>
    <name evidence="1" type="ORF">FRC53_08345</name>
</gene>
<organism evidence="1 2">
    <name type="scientific">Candidatus Pseudoramibacter fermentans</name>
    <dbReference type="NCBI Taxonomy" id="2594427"/>
    <lineage>
        <taxon>Bacteria</taxon>
        <taxon>Bacillati</taxon>
        <taxon>Bacillota</taxon>
        <taxon>Clostridia</taxon>
        <taxon>Eubacteriales</taxon>
        <taxon>Eubacteriaceae</taxon>
        <taxon>Pseudoramibacter</taxon>
    </lineage>
</organism>